<feature type="transmembrane region" description="Helical" evidence="7">
    <location>
        <begin position="132"/>
        <end position="156"/>
    </location>
</feature>
<keyword evidence="5 7" id="KW-1133">Transmembrane helix</keyword>
<protein>
    <submittedName>
        <fullName evidence="9">ABC transporter permease</fullName>
    </submittedName>
</protein>
<feature type="transmembrane region" description="Helical" evidence="7">
    <location>
        <begin position="235"/>
        <end position="255"/>
    </location>
</feature>
<dbReference type="EMBL" id="JADKMA010000050">
    <property type="protein sequence ID" value="MBO8192453.1"/>
    <property type="molecule type" value="Genomic_DNA"/>
</dbReference>
<evidence type="ECO:0000313" key="10">
    <source>
        <dbReference type="Proteomes" id="UP001519064"/>
    </source>
</evidence>
<feature type="transmembrane region" description="Helical" evidence="7">
    <location>
        <begin position="98"/>
        <end position="120"/>
    </location>
</feature>
<feature type="transmembrane region" description="Helical" evidence="7">
    <location>
        <begin position="176"/>
        <end position="195"/>
    </location>
</feature>
<sequence>MRWTVLRLLTAAVQLLALSIVIFSVLYLTPGKPEQILLGTQAGTSPAALAAIREKYHLNEPLVNQYGLWLRDAAHFDFGRSIQTGQTVTSAISERLPVTIFLTAFALALVVLIAVPLGLIAGTRVGTFTDRLITLVITVGFSAPAFAVGIGALYVFGVILRWFPMYGAGDGFVDRLWHLSLPAATLALTVIAVIARQTRATALKTNDQDFMMFARVRGLSWHQVVGRYLLRNSSLPVVTSLGLVLAYFLTGTVIVEQTFALQGIASLLVSAIGTKDVPMVQCLALLAALFVLLSNLLTDMVCVILDPRLRRKAFA</sequence>
<keyword evidence="2 7" id="KW-0813">Transport</keyword>
<evidence type="ECO:0000256" key="2">
    <source>
        <dbReference type="ARBA" id="ARBA00022448"/>
    </source>
</evidence>
<dbReference type="PANTHER" id="PTHR43163:SF6">
    <property type="entry name" value="DIPEPTIDE TRANSPORT SYSTEM PERMEASE PROTEIN DPPB-RELATED"/>
    <property type="match status" value="1"/>
</dbReference>
<organism evidence="9 10">
    <name type="scientific">Streptomyces oryzae</name>
    <dbReference type="NCBI Taxonomy" id="1434886"/>
    <lineage>
        <taxon>Bacteria</taxon>
        <taxon>Bacillati</taxon>
        <taxon>Actinomycetota</taxon>
        <taxon>Actinomycetes</taxon>
        <taxon>Kitasatosporales</taxon>
        <taxon>Streptomycetaceae</taxon>
        <taxon>Streptomyces</taxon>
    </lineage>
</organism>
<dbReference type="InterPro" id="IPR035906">
    <property type="entry name" value="MetI-like_sf"/>
</dbReference>
<name>A0ABS3XAN5_9ACTN</name>
<accession>A0ABS3XAN5</accession>
<dbReference type="InterPro" id="IPR000515">
    <property type="entry name" value="MetI-like"/>
</dbReference>
<evidence type="ECO:0000256" key="4">
    <source>
        <dbReference type="ARBA" id="ARBA00022692"/>
    </source>
</evidence>
<keyword evidence="3" id="KW-1003">Cell membrane</keyword>
<evidence type="ECO:0000256" key="3">
    <source>
        <dbReference type="ARBA" id="ARBA00022475"/>
    </source>
</evidence>
<feature type="transmembrane region" description="Helical" evidence="7">
    <location>
        <begin position="7"/>
        <end position="28"/>
    </location>
</feature>
<dbReference type="CDD" id="cd06261">
    <property type="entry name" value="TM_PBP2"/>
    <property type="match status" value="1"/>
</dbReference>
<dbReference type="InterPro" id="IPR045621">
    <property type="entry name" value="BPD_transp_1_N"/>
</dbReference>
<gene>
    <name evidence="9" type="ORF">ITI46_12360</name>
</gene>
<comment type="similarity">
    <text evidence="7">Belongs to the binding-protein-dependent transport system permease family.</text>
</comment>
<dbReference type="PANTHER" id="PTHR43163">
    <property type="entry name" value="DIPEPTIDE TRANSPORT SYSTEM PERMEASE PROTEIN DPPB-RELATED"/>
    <property type="match status" value="1"/>
</dbReference>
<feature type="domain" description="ABC transmembrane type-1" evidence="8">
    <location>
        <begin position="96"/>
        <end position="298"/>
    </location>
</feature>
<evidence type="ECO:0000256" key="6">
    <source>
        <dbReference type="ARBA" id="ARBA00023136"/>
    </source>
</evidence>
<dbReference type="Gene3D" id="1.10.3720.10">
    <property type="entry name" value="MetI-like"/>
    <property type="match status" value="1"/>
</dbReference>
<dbReference type="PROSITE" id="PS50928">
    <property type="entry name" value="ABC_TM1"/>
    <property type="match status" value="1"/>
</dbReference>
<proteinExistence type="inferred from homology"/>
<keyword evidence="10" id="KW-1185">Reference proteome</keyword>
<dbReference type="SUPFAM" id="SSF161098">
    <property type="entry name" value="MetI-like"/>
    <property type="match status" value="1"/>
</dbReference>
<evidence type="ECO:0000256" key="7">
    <source>
        <dbReference type="RuleBase" id="RU363032"/>
    </source>
</evidence>
<keyword evidence="4 7" id="KW-0812">Transmembrane</keyword>
<reference evidence="9 10" key="1">
    <citation type="submission" date="2020-11" db="EMBL/GenBank/DDBJ databases">
        <title>Streptomyces spirodelae sp. nov., isolated from duckweed.</title>
        <authorList>
            <person name="Saimee Y."/>
            <person name="Duangmal K."/>
        </authorList>
    </citation>
    <scope>NUCLEOTIDE SEQUENCE [LARGE SCALE GENOMIC DNA]</scope>
    <source>
        <strain evidence="9 10">S16-07</strain>
    </source>
</reference>
<evidence type="ECO:0000259" key="8">
    <source>
        <dbReference type="PROSITE" id="PS50928"/>
    </source>
</evidence>
<comment type="subcellular location">
    <subcellularLocation>
        <location evidence="1 7">Cell membrane</location>
        <topology evidence="1 7">Multi-pass membrane protein</topology>
    </subcellularLocation>
</comment>
<dbReference type="Pfam" id="PF19300">
    <property type="entry name" value="BPD_transp_1_N"/>
    <property type="match status" value="1"/>
</dbReference>
<feature type="transmembrane region" description="Helical" evidence="7">
    <location>
        <begin position="283"/>
        <end position="305"/>
    </location>
</feature>
<evidence type="ECO:0000256" key="5">
    <source>
        <dbReference type="ARBA" id="ARBA00022989"/>
    </source>
</evidence>
<evidence type="ECO:0000313" key="9">
    <source>
        <dbReference type="EMBL" id="MBO8192453.1"/>
    </source>
</evidence>
<dbReference type="Pfam" id="PF00528">
    <property type="entry name" value="BPD_transp_1"/>
    <property type="match status" value="1"/>
</dbReference>
<comment type="caution">
    <text evidence="9">The sequence shown here is derived from an EMBL/GenBank/DDBJ whole genome shotgun (WGS) entry which is preliminary data.</text>
</comment>
<keyword evidence="6 7" id="KW-0472">Membrane</keyword>
<evidence type="ECO:0000256" key="1">
    <source>
        <dbReference type="ARBA" id="ARBA00004651"/>
    </source>
</evidence>
<dbReference type="Proteomes" id="UP001519064">
    <property type="component" value="Unassembled WGS sequence"/>
</dbReference>